<feature type="transmembrane region" description="Helical" evidence="10">
    <location>
        <begin position="262"/>
        <end position="282"/>
    </location>
</feature>
<dbReference type="PANTHER" id="PTHR43562">
    <property type="entry name" value="NAPA-TYPE SODIUM/HYDROGEN ANTIPORTER"/>
    <property type="match status" value="1"/>
</dbReference>
<keyword evidence="11" id="KW-0732">Signal</keyword>
<gene>
    <name evidence="13" type="ORF">F8C67_08650</name>
</gene>
<feature type="transmembrane region" description="Helical" evidence="10">
    <location>
        <begin position="53"/>
        <end position="71"/>
    </location>
</feature>
<dbReference type="GO" id="GO:0006814">
    <property type="term" value="P:sodium ion transport"/>
    <property type="evidence" value="ECO:0007669"/>
    <property type="project" value="UniProtKB-KW"/>
</dbReference>
<sequence length="478" mass="52045">MKKWLPLLCLLFLSTPLTASSGDPYSSEFLAIFFLILGAIFGGFLAKKVNQPPVLGELIIGIVVGTVLYQMNDRVAISIRHISEIEHIIEHDHEGLSWEENVESSVAHLDVRPEVKEKLINVLENSDYAKFAQHARYALLFSSIGVILLLFMVGLETKTTEMLGMGRPALIVAVVGVVFPFIFGYLITLVLMPEVSNNTAIFVGATLGATSIGITARVFKDSNALHLKESKLVLGAAVIDDILGLILLAVVTGIVTSGAFNLSELLIILAKAIGFLVVIYLFERYLIRKSIDIFAKFAGKRTFLFFPVALLMLLAWTADAIGLATIVGAFAAGMVIQEKYFENVKLPHQDIEDLVGPIEEIFAPIFFVMMGFQVDVTAFLDVDIILMGLGITAVAILGKVLAGFFTRRGYNKWLVGVGLIPRGEVGIIFASIGRASGVLDDRLFAVVILVVILTTLLTPPMLNKLIKAENAKIALRKA</sequence>
<dbReference type="InterPro" id="IPR038770">
    <property type="entry name" value="Na+/solute_symporter_sf"/>
</dbReference>
<dbReference type="AlphaFoldDB" id="A0A6N6RHJ5"/>
<evidence type="ECO:0000256" key="8">
    <source>
        <dbReference type="ARBA" id="ARBA00023136"/>
    </source>
</evidence>
<feature type="chain" id="PRO_5026788701" evidence="11">
    <location>
        <begin position="20"/>
        <end position="478"/>
    </location>
</feature>
<evidence type="ECO:0000256" key="2">
    <source>
        <dbReference type="ARBA" id="ARBA00022448"/>
    </source>
</evidence>
<feature type="transmembrane region" description="Helical" evidence="10">
    <location>
        <begin position="232"/>
        <end position="256"/>
    </location>
</feature>
<accession>A0A6N6RHJ5</accession>
<feature type="transmembrane region" description="Helical" evidence="10">
    <location>
        <begin position="444"/>
        <end position="462"/>
    </location>
</feature>
<keyword evidence="2" id="KW-0813">Transport</keyword>
<comment type="caution">
    <text evidence="13">The sequence shown here is derived from an EMBL/GenBank/DDBJ whole genome shotgun (WGS) entry which is preliminary data.</text>
</comment>
<feature type="signal peptide" evidence="11">
    <location>
        <begin position="1"/>
        <end position="19"/>
    </location>
</feature>
<evidence type="ECO:0000256" key="5">
    <source>
        <dbReference type="ARBA" id="ARBA00022989"/>
    </source>
</evidence>
<reference evidence="13 14" key="1">
    <citation type="submission" date="2019-09" db="EMBL/GenBank/DDBJ databases">
        <title>Genomes of family Cryomorphaceae.</title>
        <authorList>
            <person name="Bowman J.P."/>
        </authorList>
    </citation>
    <scope>NUCLEOTIDE SEQUENCE [LARGE SCALE GENOMIC DNA]</scope>
    <source>
        <strain evidence="13 14">LMG 25704</strain>
    </source>
</reference>
<feature type="transmembrane region" description="Helical" evidence="10">
    <location>
        <begin position="29"/>
        <end position="46"/>
    </location>
</feature>
<evidence type="ECO:0000256" key="3">
    <source>
        <dbReference type="ARBA" id="ARBA00022449"/>
    </source>
</evidence>
<dbReference type="GO" id="GO:0016020">
    <property type="term" value="C:membrane"/>
    <property type="evidence" value="ECO:0007669"/>
    <property type="project" value="UniProtKB-SubCell"/>
</dbReference>
<protein>
    <submittedName>
        <fullName evidence="13">Cation:proton antiporter</fullName>
    </submittedName>
</protein>
<keyword evidence="7" id="KW-0406">Ion transport</keyword>
<name>A0A6N6RHJ5_9FLAO</name>
<feature type="transmembrane region" description="Helical" evidence="10">
    <location>
        <begin position="413"/>
        <end position="432"/>
    </location>
</feature>
<evidence type="ECO:0000256" key="7">
    <source>
        <dbReference type="ARBA" id="ARBA00023065"/>
    </source>
</evidence>
<comment type="subcellular location">
    <subcellularLocation>
        <location evidence="1">Membrane</location>
        <topology evidence="1">Multi-pass membrane protein</topology>
    </subcellularLocation>
</comment>
<evidence type="ECO:0000256" key="10">
    <source>
        <dbReference type="SAM" id="Phobius"/>
    </source>
</evidence>
<feature type="transmembrane region" description="Helical" evidence="10">
    <location>
        <begin position="137"/>
        <end position="157"/>
    </location>
</feature>
<proteinExistence type="predicted"/>
<keyword evidence="4 10" id="KW-0812">Transmembrane</keyword>
<keyword evidence="5 10" id="KW-1133">Transmembrane helix</keyword>
<dbReference type="Proteomes" id="UP000468650">
    <property type="component" value="Unassembled WGS sequence"/>
</dbReference>
<keyword evidence="3" id="KW-0050">Antiport</keyword>
<dbReference type="EMBL" id="WBVO01000006">
    <property type="protein sequence ID" value="KAB2809940.1"/>
    <property type="molecule type" value="Genomic_DNA"/>
</dbReference>
<feature type="transmembrane region" description="Helical" evidence="10">
    <location>
        <begin position="384"/>
        <end position="406"/>
    </location>
</feature>
<keyword evidence="6" id="KW-0915">Sodium</keyword>
<keyword evidence="8 10" id="KW-0472">Membrane</keyword>
<evidence type="ECO:0000256" key="9">
    <source>
        <dbReference type="ARBA" id="ARBA00023201"/>
    </source>
</evidence>
<keyword evidence="9" id="KW-0739">Sodium transport</keyword>
<evidence type="ECO:0000256" key="11">
    <source>
        <dbReference type="SAM" id="SignalP"/>
    </source>
</evidence>
<feature type="domain" description="Cation/H+ exchanger transmembrane" evidence="12">
    <location>
        <begin position="37"/>
        <end position="462"/>
    </location>
</feature>
<dbReference type="RefSeq" id="WP_151667440.1">
    <property type="nucleotide sequence ID" value="NZ_WBVO01000006.1"/>
</dbReference>
<evidence type="ECO:0000313" key="14">
    <source>
        <dbReference type="Proteomes" id="UP000468650"/>
    </source>
</evidence>
<dbReference type="InterPro" id="IPR006153">
    <property type="entry name" value="Cation/H_exchanger_TM"/>
</dbReference>
<dbReference type="GO" id="GO:1902600">
    <property type="term" value="P:proton transmembrane transport"/>
    <property type="evidence" value="ECO:0007669"/>
    <property type="project" value="InterPro"/>
</dbReference>
<evidence type="ECO:0000256" key="4">
    <source>
        <dbReference type="ARBA" id="ARBA00022692"/>
    </source>
</evidence>
<dbReference type="Pfam" id="PF00999">
    <property type="entry name" value="Na_H_Exchanger"/>
    <property type="match status" value="1"/>
</dbReference>
<evidence type="ECO:0000256" key="6">
    <source>
        <dbReference type="ARBA" id="ARBA00023053"/>
    </source>
</evidence>
<dbReference type="OrthoDB" id="9793589at2"/>
<dbReference type="GO" id="GO:0015297">
    <property type="term" value="F:antiporter activity"/>
    <property type="evidence" value="ECO:0007669"/>
    <property type="project" value="UniProtKB-KW"/>
</dbReference>
<feature type="transmembrane region" description="Helical" evidence="10">
    <location>
        <begin position="169"/>
        <end position="193"/>
    </location>
</feature>
<evidence type="ECO:0000256" key="1">
    <source>
        <dbReference type="ARBA" id="ARBA00004141"/>
    </source>
</evidence>
<dbReference type="PANTHER" id="PTHR43562:SF3">
    <property type="entry name" value="SODIUM ION_PROTON EXCHANGER (EUROFUNG)"/>
    <property type="match status" value="1"/>
</dbReference>
<dbReference type="Gene3D" id="1.20.1530.20">
    <property type="match status" value="2"/>
</dbReference>
<evidence type="ECO:0000259" key="12">
    <source>
        <dbReference type="Pfam" id="PF00999"/>
    </source>
</evidence>
<organism evidence="13 14">
    <name type="scientific">Phaeocystidibacter luteus</name>
    <dbReference type="NCBI Taxonomy" id="911197"/>
    <lineage>
        <taxon>Bacteria</taxon>
        <taxon>Pseudomonadati</taxon>
        <taxon>Bacteroidota</taxon>
        <taxon>Flavobacteriia</taxon>
        <taxon>Flavobacteriales</taxon>
        <taxon>Phaeocystidibacteraceae</taxon>
        <taxon>Phaeocystidibacter</taxon>
    </lineage>
</organism>
<keyword evidence="14" id="KW-1185">Reference proteome</keyword>
<evidence type="ECO:0000313" key="13">
    <source>
        <dbReference type="EMBL" id="KAB2809940.1"/>
    </source>
</evidence>
<feature type="transmembrane region" description="Helical" evidence="10">
    <location>
        <begin position="303"/>
        <end position="336"/>
    </location>
</feature>
<feature type="transmembrane region" description="Helical" evidence="10">
    <location>
        <begin position="199"/>
        <end position="220"/>
    </location>
</feature>